<dbReference type="Proteomes" id="UP000192920">
    <property type="component" value="Unassembled WGS sequence"/>
</dbReference>
<evidence type="ECO:0000313" key="3">
    <source>
        <dbReference type="Proteomes" id="UP000192920"/>
    </source>
</evidence>
<name>A0A1Y6BWQ5_9NEIS</name>
<dbReference type="PROSITE" id="PS51257">
    <property type="entry name" value="PROKAR_LIPOPROTEIN"/>
    <property type="match status" value="1"/>
</dbReference>
<gene>
    <name evidence="2" type="ORF">SAMN02745746_02495</name>
</gene>
<protein>
    <recommendedName>
        <fullName evidence="4">Lipoprotein</fullName>
    </recommendedName>
</protein>
<feature type="chain" id="PRO_5011966606" description="Lipoprotein" evidence="1">
    <location>
        <begin position="19"/>
        <end position="152"/>
    </location>
</feature>
<dbReference type="AlphaFoldDB" id="A0A1Y6BWQ5"/>
<evidence type="ECO:0000256" key="1">
    <source>
        <dbReference type="SAM" id="SignalP"/>
    </source>
</evidence>
<evidence type="ECO:0008006" key="4">
    <source>
        <dbReference type="Google" id="ProtNLM"/>
    </source>
</evidence>
<accession>A0A1Y6BWQ5</accession>
<keyword evidence="3" id="KW-1185">Reference proteome</keyword>
<proteinExistence type="predicted"/>
<dbReference type="RefSeq" id="WP_085276726.1">
    <property type="nucleotide sequence ID" value="NZ_FXAG01000013.1"/>
</dbReference>
<feature type="signal peptide" evidence="1">
    <location>
        <begin position="1"/>
        <end position="18"/>
    </location>
</feature>
<keyword evidence="1" id="KW-0732">Signal</keyword>
<dbReference type="EMBL" id="FXAG01000013">
    <property type="protein sequence ID" value="SMF31236.1"/>
    <property type="molecule type" value="Genomic_DNA"/>
</dbReference>
<reference evidence="3" key="1">
    <citation type="submission" date="2017-04" db="EMBL/GenBank/DDBJ databases">
        <authorList>
            <person name="Varghese N."/>
            <person name="Submissions S."/>
        </authorList>
    </citation>
    <scope>NUCLEOTIDE SEQUENCE [LARGE SCALE GENOMIC DNA]</scope>
    <source>
        <strain evidence="3">DSM 22618</strain>
    </source>
</reference>
<organism evidence="2 3">
    <name type="scientific">Pseudogulbenkiania subflava DSM 22618</name>
    <dbReference type="NCBI Taxonomy" id="1123014"/>
    <lineage>
        <taxon>Bacteria</taxon>
        <taxon>Pseudomonadati</taxon>
        <taxon>Pseudomonadota</taxon>
        <taxon>Betaproteobacteria</taxon>
        <taxon>Neisseriales</taxon>
        <taxon>Chromobacteriaceae</taxon>
        <taxon>Pseudogulbenkiania</taxon>
    </lineage>
</organism>
<evidence type="ECO:0000313" key="2">
    <source>
        <dbReference type="EMBL" id="SMF31236.1"/>
    </source>
</evidence>
<dbReference type="STRING" id="1123014.SAMN02745746_02495"/>
<sequence length="152" mass="16905">MKKLVLPLAAAVALSACGVLPTLPEPGTPQPHRRPPPVAAPTKVDLLLKEANRLAEEVKAGRLSRTAAADQLNAYRLRVAGPNLVDDNTFATYRYIAVERDAGRMSPVEAQDKMEVKLREWLRAWPKLRQRPADPAFTNFLLKVYRLPPLGY</sequence>